<feature type="transmembrane region" description="Helical" evidence="1">
    <location>
        <begin position="127"/>
        <end position="146"/>
    </location>
</feature>
<dbReference type="EMBL" id="JAPDDS010000006">
    <property type="protein sequence ID" value="MCW1885549.1"/>
    <property type="molecule type" value="Genomic_DNA"/>
</dbReference>
<organism evidence="2 3">
    <name type="scientific">Luteolibacter flavescens</name>
    <dbReference type="NCBI Taxonomy" id="1859460"/>
    <lineage>
        <taxon>Bacteria</taxon>
        <taxon>Pseudomonadati</taxon>
        <taxon>Verrucomicrobiota</taxon>
        <taxon>Verrucomicrobiia</taxon>
        <taxon>Verrucomicrobiales</taxon>
        <taxon>Verrucomicrobiaceae</taxon>
        <taxon>Luteolibacter</taxon>
    </lineage>
</organism>
<gene>
    <name evidence="2" type="ORF">OKA04_12490</name>
</gene>
<feature type="transmembrane region" description="Helical" evidence="1">
    <location>
        <begin position="70"/>
        <end position="90"/>
    </location>
</feature>
<feature type="transmembrane region" description="Helical" evidence="1">
    <location>
        <begin position="41"/>
        <end position="64"/>
    </location>
</feature>
<evidence type="ECO:0000313" key="3">
    <source>
        <dbReference type="Proteomes" id="UP001207930"/>
    </source>
</evidence>
<comment type="caution">
    <text evidence="2">The sequence shown here is derived from an EMBL/GenBank/DDBJ whole genome shotgun (WGS) entry which is preliminary data.</text>
</comment>
<keyword evidence="3" id="KW-1185">Reference proteome</keyword>
<evidence type="ECO:0000313" key="2">
    <source>
        <dbReference type="EMBL" id="MCW1885549.1"/>
    </source>
</evidence>
<proteinExistence type="predicted"/>
<evidence type="ECO:0000256" key="1">
    <source>
        <dbReference type="SAM" id="Phobius"/>
    </source>
</evidence>
<dbReference type="RefSeq" id="WP_264501505.1">
    <property type="nucleotide sequence ID" value="NZ_JAPDDS010000006.1"/>
</dbReference>
<reference evidence="2 3" key="1">
    <citation type="submission" date="2022-10" db="EMBL/GenBank/DDBJ databases">
        <title>Luteolibacter flavescens strain MCCC 1K03193, whole genome shotgun sequencing project.</title>
        <authorList>
            <person name="Zhao G."/>
            <person name="Shen L."/>
        </authorList>
    </citation>
    <scope>NUCLEOTIDE SEQUENCE [LARGE SCALE GENOMIC DNA]</scope>
    <source>
        <strain evidence="2 3">MCCC 1K03193</strain>
    </source>
</reference>
<name>A0ABT3FPQ4_9BACT</name>
<protein>
    <recommendedName>
        <fullName evidence="4">DUF2868 domain-containing protein</fullName>
    </recommendedName>
</protein>
<keyword evidence="1" id="KW-0812">Transmembrane</keyword>
<keyword evidence="1" id="KW-0472">Membrane</keyword>
<sequence length="200" mass="22764">MDLAELQKTWKSPLNDLPAPERTMLVTDFARRMIRRRRFRSIWLATTFLWLALATAAAARAVVLGRTDSLERWCMFALLLPPWGLAIHFLRHHLRPEAGFTSGQRSVRESVAGELGDTRTGMRRMQWIGLLQLVMIPLLALVVRHLHAVGKVSSRELMSLSVFIAIVLSVSAAGMAWRYFGCLSRRRDRLEGILRLCDEA</sequence>
<feature type="transmembrane region" description="Helical" evidence="1">
    <location>
        <begin position="158"/>
        <end position="180"/>
    </location>
</feature>
<accession>A0ABT3FPQ4</accession>
<keyword evidence="1" id="KW-1133">Transmembrane helix</keyword>
<evidence type="ECO:0008006" key="4">
    <source>
        <dbReference type="Google" id="ProtNLM"/>
    </source>
</evidence>
<dbReference type="Proteomes" id="UP001207930">
    <property type="component" value="Unassembled WGS sequence"/>
</dbReference>